<dbReference type="SUPFAM" id="SSF101478">
    <property type="entry name" value="ADP-ribosylglycohydrolase"/>
    <property type="match status" value="1"/>
</dbReference>
<feature type="binding site" evidence="3">
    <location>
        <position position="320"/>
    </location>
    <ligand>
        <name>Mg(2+)</name>
        <dbReference type="ChEBI" id="CHEBI:18420"/>
        <label>1</label>
    </ligand>
</feature>
<dbReference type="GO" id="GO:0016787">
    <property type="term" value="F:hydrolase activity"/>
    <property type="evidence" value="ECO:0007669"/>
    <property type="project" value="UniProtKB-KW"/>
</dbReference>
<evidence type="ECO:0000313" key="4">
    <source>
        <dbReference type="EMBL" id="BBO66942.1"/>
    </source>
</evidence>
<feature type="binding site" evidence="3">
    <location>
        <position position="79"/>
    </location>
    <ligand>
        <name>Mg(2+)</name>
        <dbReference type="ChEBI" id="CHEBI:18420"/>
        <label>1</label>
    </ligand>
</feature>
<dbReference type="InterPro" id="IPR036705">
    <property type="entry name" value="Ribosyl_crysJ1_sf"/>
</dbReference>
<feature type="binding site" evidence="3">
    <location>
        <position position="319"/>
    </location>
    <ligand>
        <name>Mg(2+)</name>
        <dbReference type="ChEBI" id="CHEBI:18420"/>
        <label>1</label>
    </ligand>
</feature>
<evidence type="ECO:0008006" key="6">
    <source>
        <dbReference type="Google" id="ProtNLM"/>
    </source>
</evidence>
<gene>
    <name evidence="4" type="ORF">DSCA_08720</name>
</gene>
<feature type="binding site" evidence="3">
    <location>
        <position position="317"/>
    </location>
    <ligand>
        <name>Mg(2+)</name>
        <dbReference type="ChEBI" id="CHEBI:18420"/>
        <label>1</label>
    </ligand>
</feature>
<evidence type="ECO:0000256" key="1">
    <source>
        <dbReference type="ARBA" id="ARBA00010702"/>
    </source>
</evidence>
<dbReference type="InterPro" id="IPR005502">
    <property type="entry name" value="Ribosyl_crysJ1"/>
</dbReference>
<keyword evidence="5" id="KW-1185">Reference proteome</keyword>
<dbReference type="Proteomes" id="UP000427906">
    <property type="component" value="Chromosome"/>
</dbReference>
<dbReference type="EMBL" id="AP021874">
    <property type="protein sequence ID" value="BBO66942.1"/>
    <property type="molecule type" value="Genomic_DNA"/>
</dbReference>
<keyword evidence="3" id="KW-0479">Metal-binding</keyword>
<dbReference type="PANTHER" id="PTHR16222:SF24">
    <property type="entry name" value="ADP-RIBOSYLHYDROLASE ARH3"/>
    <property type="match status" value="1"/>
</dbReference>
<dbReference type="PANTHER" id="PTHR16222">
    <property type="entry name" value="ADP-RIBOSYLGLYCOHYDROLASE"/>
    <property type="match status" value="1"/>
</dbReference>
<keyword evidence="3" id="KW-0460">Magnesium</keyword>
<accession>A0A5K7YC04</accession>
<reference evidence="4 5" key="1">
    <citation type="submission" date="2019-11" db="EMBL/GenBank/DDBJ databases">
        <title>Comparative genomics of hydrocarbon-degrading Desulfosarcina strains.</title>
        <authorList>
            <person name="Watanabe M."/>
            <person name="Kojima H."/>
            <person name="Fukui M."/>
        </authorList>
    </citation>
    <scope>NUCLEOTIDE SEQUENCE [LARGE SCALE GENOMIC DNA]</scope>
    <source>
        <strain evidence="4 5">PL12</strain>
    </source>
</reference>
<evidence type="ECO:0000256" key="2">
    <source>
        <dbReference type="ARBA" id="ARBA00022801"/>
    </source>
</evidence>
<dbReference type="RefSeq" id="WP_231716373.1">
    <property type="nucleotide sequence ID" value="NZ_AP021874.1"/>
</dbReference>
<comment type="similarity">
    <text evidence="1">Belongs to the ADP-ribosylglycohydrolase family.</text>
</comment>
<dbReference type="KEGG" id="dalk:DSCA_08720"/>
<keyword evidence="2" id="KW-0378">Hydrolase</keyword>
<evidence type="ECO:0000256" key="3">
    <source>
        <dbReference type="PIRSR" id="PIRSR605502-1"/>
    </source>
</evidence>
<sequence>MSSKRDARHGNGLKRCGIVTGMPSRRSRTVGCLLGGAVGDALGAPVEFLAIEEIRRRYGPAGVTRFEPAYGRRGAITDDTQMTLFTAEGLILSRVRSEYAHGGLATQAVYHACLRWLFTQDLQGQSGLIRTHGSCAVVDGMLTGHRELFARRAPGQSCLSVLRSGRMGTLDQPVNDSKGGGGVMRVAPVGLVFADAQKAFRLGCDAAAITHGHPTGYLAAGFLCALVSRLTAGDPIDAAVSEARRILVTYEGHDECRQAVDLAVALSGHGKPSPQAVETLGAGRTAGEALAIGLYAALAAGRDFRQGVLLAVNHSGDSDSTGSIAGQIMATRYGVEVIPDDWLAGLELKNVIVEVATDLLDQFTGR</sequence>
<protein>
    <recommendedName>
        <fullName evidence="6">ADP-ribosylglycohydrolase</fullName>
    </recommendedName>
</protein>
<feature type="binding site" evidence="3">
    <location>
        <position position="78"/>
    </location>
    <ligand>
        <name>Mg(2+)</name>
        <dbReference type="ChEBI" id="CHEBI:18420"/>
        <label>1</label>
    </ligand>
</feature>
<name>A0A5K7YC04_9BACT</name>
<organism evidence="4 5">
    <name type="scientific">Desulfosarcina alkanivorans</name>
    <dbReference type="NCBI Taxonomy" id="571177"/>
    <lineage>
        <taxon>Bacteria</taxon>
        <taxon>Pseudomonadati</taxon>
        <taxon>Thermodesulfobacteriota</taxon>
        <taxon>Desulfobacteria</taxon>
        <taxon>Desulfobacterales</taxon>
        <taxon>Desulfosarcinaceae</taxon>
        <taxon>Desulfosarcina</taxon>
    </lineage>
</organism>
<comment type="cofactor">
    <cofactor evidence="3">
        <name>Mg(2+)</name>
        <dbReference type="ChEBI" id="CHEBI:18420"/>
    </cofactor>
    <text evidence="3">Binds 2 magnesium ions per subunit.</text>
</comment>
<dbReference type="AlphaFoldDB" id="A0A5K7YC04"/>
<evidence type="ECO:0000313" key="5">
    <source>
        <dbReference type="Proteomes" id="UP000427906"/>
    </source>
</evidence>
<proteinExistence type="inferred from homology"/>
<dbReference type="GO" id="GO:0046872">
    <property type="term" value="F:metal ion binding"/>
    <property type="evidence" value="ECO:0007669"/>
    <property type="project" value="UniProtKB-KW"/>
</dbReference>
<dbReference type="InterPro" id="IPR050792">
    <property type="entry name" value="ADP-ribosylglycohydrolase"/>
</dbReference>
<dbReference type="Pfam" id="PF03747">
    <property type="entry name" value="ADP_ribosyl_GH"/>
    <property type="match status" value="1"/>
</dbReference>
<feature type="binding site" evidence="3">
    <location>
        <position position="77"/>
    </location>
    <ligand>
        <name>Mg(2+)</name>
        <dbReference type="ChEBI" id="CHEBI:18420"/>
        <label>1</label>
    </ligand>
</feature>
<dbReference type="Gene3D" id="1.10.4080.10">
    <property type="entry name" value="ADP-ribosylation/Crystallin J1"/>
    <property type="match status" value="1"/>
</dbReference>